<dbReference type="EMBL" id="JARPOI010000009">
    <property type="protein sequence ID" value="KAJ9174378.1"/>
    <property type="molecule type" value="Genomic_DNA"/>
</dbReference>
<keyword evidence="1" id="KW-0677">Repeat</keyword>
<comment type="caution">
    <text evidence="3">The sequence shown here is derived from an EMBL/GenBank/DDBJ whole genome shotgun (WGS) entry which is preliminary data.</text>
</comment>
<reference evidence="3" key="1">
    <citation type="journal article" date="2023" name="Plant Biotechnol. J.">
        <title>Chromosome-level wild Hevea brasiliensis genome provides new tools for genomic-assisted breeding and valuable loci to elevate rubber yield.</title>
        <authorList>
            <person name="Cheng H."/>
            <person name="Song X."/>
            <person name="Hu Y."/>
            <person name="Wu T."/>
            <person name="Yang Q."/>
            <person name="An Z."/>
            <person name="Feng S."/>
            <person name="Deng Z."/>
            <person name="Wu W."/>
            <person name="Zeng X."/>
            <person name="Tu M."/>
            <person name="Wang X."/>
            <person name="Huang H."/>
        </authorList>
    </citation>
    <scope>NUCLEOTIDE SEQUENCE</scope>
    <source>
        <strain evidence="3">MT/VB/25A 57/8</strain>
    </source>
</reference>
<dbReference type="InterPro" id="IPR055414">
    <property type="entry name" value="LRR_R13L4/SHOC2-like"/>
</dbReference>
<dbReference type="Pfam" id="PF23598">
    <property type="entry name" value="LRR_14"/>
    <property type="match status" value="1"/>
</dbReference>
<sequence>MPLFHHFYSDALCHFYGEMPSGTRTTTEAHVIPSSRVQQDEDKGETSSLSSFKSNYEKLPHYLKSCLDYCYVVSNKLVMDKNKGNVVRQLLAQGLIPEKPGEIMEDTAENIINELIGLEMLHEGYIFSQIEVSEFYEKSCLVEVEEQDFVSKAATWPIHAYIVPFGEDLPPNFKSLLIRSLIIEFYFPRRWQTICGLQFLLVLKLMSLVEYLPDEVGDLVHLKYLYLTRFKMKTLPQTLHLANCSKLFQVPVEIYNIEQLRHLLFADIFEYGDGIRVPRGIGTLANLQTCTGVYASAGIASELSSLTQLRTLHVRGVSDDHAGELFTSIIKLENLVSLSLIAEQPDEGTFLPELEPFSPPPHLQELDLCGGLVEMPNWLPSVENLTSLQLWYSNLLEEPFSVLQFLPKLEHLTLWEAYEAKLIDKESCEAGGFQKLKTLIIASRNLVEWTEIVNGAFPSLRRLRFDDCDELRFLPEGLQNISTIQELYVSHLHGDLARRLNGKENYKIKHISKFYWREEIS</sequence>
<protein>
    <recommendedName>
        <fullName evidence="2">Disease resistance R13L4/SHOC-2-like LRR domain-containing protein</fullName>
    </recommendedName>
</protein>
<dbReference type="Proteomes" id="UP001174677">
    <property type="component" value="Chromosome 9"/>
</dbReference>
<accession>A0ABQ9M3D5</accession>
<dbReference type="PANTHER" id="PTHR47186">
    <property type="entry name" value="LEUCINE-RICH REPEAT-CONTAINING PROTEIN 57"/>
    <property type="match status" value="1"/>
</dbReference>
<evidence type="ECO:0000259" key="2">
    <source>
        <dbReference type="Pfam" id="PF23598"/>
    </source>
</evidence>
<dbReference type="PANTHER" id="PTHR47186:SF12">
    <property type="entry name" value="NB-ARC DOMAIN-CONTAINING PROTEIN"/>
    <property type="match status" value="1"/>
</dbReference>
<keyword evidence="4" id="KW-1185">Reference proteome</keyword>
<feature type="domain" description="Disease resistance R13L4/SHOC-2-like LRR" evidence="2">
    <location>
        <begin position="179"/>
        <end position="490"/>
    </location>
</feature>
<evidence type="ECO:0000256" key="1">
    <source>
        <dbReference type="ARBA" id="ARBA00022737"/>
    </source>
</evidence>
<dbReference type="SUPFAM" id="SSF52058">
    <property type="entry name" value="L domain-like"/>
    <property type="match status" value="1"/>
</dbReference>
<proteinExistence type="predicted"/>
<evidence type="ECO:0000313" key="3">
    <source>
        <dbReference type="EMBL" id="KAJ9174378.1"/>
    </source>
</evidence>
<organism evidence="3 4">
    <name type="scientific">Hevea brasiliensis</name>
    <name type="common">Para rubber tree</name>
    <name type="synonym">Siphonia brasiliensis</name>
    <dbReference type="NCBI Taxonomy" id="3981"/>
    <lineage>
        <taxon>Eukaryota</taxon>
        <taxon>Viridiplantae</taxon>
        <taxon>Streptophyta</taxon>
        <taxon>Embryophyta</taxon>
        <taxon>Tracheophyta</taxon>
        <taxon>Spermatophyta</taxon>
        <taxon>Magnoliopsida</taxon>
        <taxon>eudicotyledons</taxon>
        <taxon>Gunneridae</taxon>
        <taxon>Pentapetalae</taxon>
        <taxon>rosids</taxon>
        <taxon>fabids</taxon>
        <taxon>Malpighiales</taxon>
        <taxon>Euphorbiaceae</taxon>
        <taxon>Crotonoideae</taxon>
        <taxon>Micrandreae</taxon>
        <taxon>Hevea</taxon>
    </lineage>
</organism>
<gene>
    <name evidence="3" type="ORF">P3X46_017404</name>
</gene>
<name>A0ABQ9M3D5_HEVBR</name>
<evidence type="ECO:0000313" key="4">
    <source>
        <dbReference type="Proteomes" id="UP001174677"/>
    </source>
</evidence>
<dbReference type="Gene3D" id="3.80.10.10">
    <property type="entry name" value="Ribonuclease Inhibitor"/>
    <property type="match status" value="1"/>
</dbReference>
<dbReference type="InterPro" id="IPR032675">
    <property type="entry name" value="LRR_dom_sf"/>
</dbReference>